<gene>
    <name evidence="2" type="ORF">DXC34_12155</name>
</gene>
<dbReference type="InterPro" id="IPR049458">
    <property type="entry name" value="EpsG-like"/>
</dbReference>
<dbReference type="RefSeq" id="WP_117742066.1">
    <property type="nucleotide sequence ID" value="NZ_QSSV01000015.1"/>
</dbReference>
<protein>
    <submittedName>
        <fullName evidence="2">EpsG family protein</fullName>
    </submittedName>
</protein>
<dbReference type="AlphaFoldDB" id="A0A3E4UM76"/>
<evidence type="ECO:0000313" key="2">
    <source>
        <dbReference type="EMBL" id="RGM12378.1"/>
    </source>
</evidence>
<evidence type="ECO:0000313" key="3">
    <source>
        <dbReference type="Proteomes" id="UP000261223"/>
    </source>
</evidence>
<dbReference type="EMBL" id="QSSV01000015">
    <property type="protein sequence ID" value="RGM12378.1"/>
    <property type="molecule type" value="Genomic_DNA"/>
</dbReference>
<feature type="transmembrane region" description="Helical" evidence="1">
    <location>
        <begin position="6"/>
        <end position="24"/>
    </location>
</feature>
<sequence>MFSFLIYNIILLNSIACGYIAEFSNNRSHRILARWLFFFTLFVPAAIRYEVGYDYGNYSEIYNNLVDAYIDEPGFLLLQNSARYLDLETQWIFILTSFVMYFPISFCIGRKSFFLISSFYTLYVYIDSLSFVRQFLAVTFLICALYYYLYSDNKLKTYLYGISSLLFHFSALFALLTYPFKKFKLGKPIYIYGLIFIFYILVVKFDFINVIFTVAMLLIPRYGGYMNTDWNSEVEIGSGLGVLIRLSIPFVIFFFRKKLLEQNPKNLYLILLNLVYVIVNILTIKVQIFGRLNTLFLFVALFNMAALYQLDSKYRKLVVFSLFLLSVFFFERNILNVYPYQTIFGQLLIH</sequence>
<reference evidence="2 3" key="1">
    <citation type="submission" date="2018-08" db="EMBL/GenBank/DDBJ databases">
        <title>A genome reference for cultivated species of the human gut microbiota.</title>
        <authorList>
            <person name="Zou Y."/>
            <person name="Xue W."/>
            <person name="Luo G."/>
        </authorList>
    </citation>
    <scope>NUCLEOTIDE SEQUENCE [LARGE SCALE GENOMIC DNA]</scope>
    <source>
        <strain evidence="2 3">TF03-6</strain>
    </source>
</reference>
<feature type="transmembrane region" description="Helical" evidence="1">
    <location>
        <begin position="317"/>
        <end position="335"/>
    </location>
</feature>
<evidence type="ECO:0000256" key="1">
    <source>
        <dbReference type="SAM" id="Phobius"/>
    </source>
</evidence>
<proteinExistence type="predicted"/>
<comment type="caution">
    <text evidence="2">The sequence shown here is derived from an EMBL/GenBank/DDBJ whole genome shotgun (WGS) entry which is preliminary data.</text>
</comment>
<accession>A0A3E4UM76</accession>
<feature type="transmembrane region" description="Helical" evidence="1">
    <location>
        <begin position="157"/>
        <end position="178"/>
    </location>
</feature>
<name>A0A3E4UM76_BACSE</name>
<organism evidence="2 3">
    <name type="scientific">Bacteroides stercoris</name>
    <dbReference type="NCBI Taxonomy" id="46506"/>
    <lineage>
        <taxon>Bacteria</taxon>
        <taxon>Pseudomonadati</taxon>
        <taxon>Bacteroidota</taxon>
        <taxon>Bacteroidia</taxon>
        <taxon>Bacteroidales</taxon>
        <taxon>Bacteroidaceae</taxon>
        <taxon>Bacteroides</taxon>
    </lineage>
</organism>
<feature type="transmembrane region" description="Helical" evidence="1">
    <location>
        <begin position="31"/>
        <end position="49"/>
    </location>
</feature>
<feature type="transmembrane region" description="Helical" evidence="1">
    <location>
        <begin position="267"/>
        <end position="286"/>
    </location>
</feature>
<feature type="transmembrane region" description="Helical" evidence="1">
    <location>
        <begin position="190"/>
        <end position="216"/>
    </location>
</feature>
<feature type="transmembrane region" description="Helical" evidence="1">
    <location>
        <begin position="236"/>
        <end position="255"/>
    </location>
</feature>
<dbReference type="Pfam" id="PF14897">
    <property type="entry name" value="EpsG"/>
    <property type="match status" value="1"/>
</dbReference>
<feature type="transmembrane region" description="Helical" evidence="1">
    <location>
        <begin position="91"/>
        <end position="109"/>
    </location>
</feature>
<dbReference type="Proteomes" id="UP000261223">
    <property type="component" value="Unassembled WGS sequence"/>
</dbReference>
<keyword evidence="1" id="KW-0472">Membrane</keyword>
<keyword evidence="1" id="KW-1133">Transmembrane helix</keyword>
<feature type="transmembrane region" description="Helical" evidence="1">
    <location>
        <begin position="292"/>
        <end position="310"/>
    </location>
</feature>
<feature type="transmembrane region" description="Helical" evidence="1">
    <location>
        <begin position="130"/>
        <end position="151"/>
    </location>
</feature>
<keyword evidence="1" id="KW-0812">Transmembrane</keyword>